<dbReference type="AlphaFoldDB" id="F8ICW8"/>
<evidence type="ECO:0000256" key="1">
    <source>
        <dbReference type="SAM" id="MobiDB-lite"/>
    </source>
</evidence>
<evidence type="ECO:0000313" key="3">
    <source>
        <dbReference type="Proteomes" id="UP000000292"/>
    </source>
</evidence>
<feature type="region of interest" description="Disordered" evidence="1">
    <location>
        <begin position="21"/>
        <end position="42"/>
    </location>
</feature>
<evidence type="ECO:0000313" key="2">
    <source>
        <dbReference type="EMBL" id="AEJ44973.1"/>
    </source>
</evidence>
<protein>
    <submittedName>
        <fullName evidence="2">Uncharacterized protein</fullName>
    </submittedName>
</protein>
<organism evidence="2 3">
    <name type="scientific">Alicyclobacillus acidocaldarius (strain Tc-4-1)</name>
    <name type="common">Bacillus acidocaldarius</name>
    <dbReference type="NCBI Taxonomy" id="1048834"/>
    <lineage>
        <taxon>Bacteria</taxon>
        <taxon>Bacillati</taxon>
        <taxon>Bacillota</taxon>
        <taxon>Bacilli</taxon>
        <taxon>Bacillales</taxon>
        <taxon>Alicyclobacillaceae</taxon>
        <taxon>Alicyclobacillus</taxon>
    </lineage>
</organism>
<dbReference type="Proteomes" id="UP000000292">
    <property type="component" value="Chromosome"/>
</dbReference>
<dbReference type="HOGENOM" id="CLU_3246239_0_0_9"/>
<name>F8ICW8_ALIAT</name>
<proteinExistence type="predicted"/>
<dbReference type="EMBL" id="CP002902">
    <property type="protein sequence ID" value="AEJ44973.1"/>
    <property type="molecule type" value="Genomic_DNA"/>
</dbReference>
<reference evidence="3" key="2">
    <citation type="submission" date="2011-06" db="EMBL/GenBank/DDBJ databases">
        <title>The complete genome sequence of Alicyclobacillus acidocaldarius sp. Tc-4-1.</title>
        <authorList>
            <person name="Chen Y."/>
            <person name="He Y."/>
            <person name="Dong Z."/>
            <person name="Hu S."/>
        </authorList>
    </citation>
    <scope>NUCLEOTIDE SEQUENCE [LARGE SCALE GENOMIC DNA]</scope>
    <source>
        <strain evidence="3">Tc-4-1</strain>
    </source>
</reference>
<sequence>MTLGCAMADTSIRSWKSRLSRISPDSSLDGSRPGYTLCTEVS</sequence>
<accession>F8ICW8</accession>
<reference evidence="2 3" key="1">
    <citation type="journal article" date="2011" name="J. Bacteriol.">
        <title>Complete Genome Sequence of Alicyclobacillus acidocaldarius Strain Tc-4-1.</title>
        <authorList>
            <person name="Chen Y."/>
            <person name="He Y."/>
            <person name="Zhang B."/>
            <person name="Yang J."/>
            <person name="Li W."/>
            <person name="Dong Z."/>
            <person name="Hu S."/>
        </authorList>
    </citation>
    <scope>NUCLEOTIDE SEQUENCE [LARGE SCALE GENOMIC DNA]</scope>
    <source>
        <strain evidence="2 3">Tc-4-1</strain>
    </source>
</reference>
<dbReference type="PATRIC" id="fig|1048834.4.peg.2933"/>
<dbReference type="KEGG" id="aad:TC41_3089"/>
<gene>
    <name evidence="2" type="ordered locus">TC41_3089</name>
</gene>